<dbReference type="AlphaFoldDB" id="W7TDY0"/>
<reference evidence="1 2" key="1">
    <citation type="journal article" date="2014" name="Mol. Plant">
        <title>Chromosome Scale Genome Assembly and Transcriptome Profiling of Nannochloropsis gaditana in Nitrogen Depletion.</title>
        <authorList>
            <person name="Corteggiani Carpinelli E."/>
            <person name="Telatin A."/>
            <person name="Vitulo N."/>
            <person name="Forcato C."/>
            <person name="D'Angelo M."/>
            <person name="Schiavon R."/>
            <person name="Vezzi A."/>
            <person name="Giacometti G.M."/>
            <person name="Morosinotto T."/>
            <person name="Valle G."/>
        </authorList>
    </citation>
    <scope>NUCLEOTIDE SEQUENCE [LARGE SCALE GENOMIC DNA]</scope>
    <source>
        <strain evidence="1 2">B-31</strain>
    </source>
</reference>
<comment type="caution">
    <text evidence="1">The sequence shown here is derived from an EMBL/GenBank/DDBJ whole genome shotgun (WGS) entry which is preliminary data.</text>
</comment>
<dbReference type="EMBL" id="AZIL01002365">
    <property type="protein sequence ID" value="EWM21753.1"/>
    <property type="molecule type" value="Genomic_DNA"/>
</dbReference>
<dbReference type="Proteomes" id="UP000019335">
    <property type="component" value="Unassembled WGS sequence"/>
</dbReference>
<accession>W7TDY0</accession>
<organism evidence="1 2">
    <name type="scientific">Nannochloropsis gaditana</name>
    <dbReference type="NCBI Taxonomy" id="72520"/>
    <lineage>
        <taxon>Eukaryota</taxon>
        <taxon>Sar</taxon>
        <taxon>Stramenopiles</taxon>
        <taxon>Ochrophyta</taxon>
        <taxon>Eustigmatophyceae</taxon>
        <taxon>Eustigmatales</taxon>
        <taxon>Monodopsidaceae</taxon>
        <taxon>Nannochloropsis</taxon>
    </lineage>
</organism>
<keyword evidence="2" id="KW-1185">Reference proteome</keyword>
<gene>
    <name evidence="1" type="ORF">Naga_100213g4</name>
</gene>
<evidence type="ECO:0000313" key="1">
    <source>
        <dbReference type="EMBL" id="EWM21753.1"/>
    </source>
</evidence>
<protein>
    <submittedName>
        <fullName evidence="1">Uncharacterized protein</fullName>
    </submittedName>
</protein>
<name>W7TDY0_9STRA</name>
<evidence type="ECO:0000313" key="2">
    <source>
        <dbReference type="Proteomes" id="UP000019335"/>
    </source>
</evidence>
<proteinExistence type="predicted"/>
<sequence length="86" mass="10212">MREYIQEIYKSIPYVLIAVIISRCVSFGSGQRNLDKEFWFPQVRTIQLDKTCKRSGTNNRAVPQWVSGLSWKDCRNCAPRRWKQCR</sequence>